<dbReference type="InterPro" id="IPR036895">
    <property type="entry name" value="Uracil-DNA_glycosylase-like_sf"/>
</dbReference>
<sequence>METVTHPIPPLFDASSRILILGSFPSVKSREGLFFYHHPQNRFWKVLAGVLEEPVPGSIEEKKIFLLKHRIALWDVIASCTIEGSSDSTIKNVVPNDLSGILSAADISRIFCNGGASFQYYKKYQEPRTGRAAVRLPSTSPANAAWSLDRLIREWAAIRDSLHA</sequence>
<dbReference type="EMBL" id="JACRTJ010000008">
    <property type="protein sequence ID" value="MBC8598309.1"/>
    <property type="molecule type" value="Genomic_DNA"/>
</dbReference>
<organism evidence="2 3">
    <name type="scientific">Enterocloster hominis</name>
    <name type="common">ex Liu et al. 2021</name>
    <dbReference type="NCBI Taxonomy" id="2763663"/>
    <lineage>
        <taxon>Bacteria</taxon>
        <taxon>Bacillati</taxon>
        <taxon>Bacillota</taxon>
        <taxon>Clostridia</taxon>
        <taxon>Lachnospirales</taxon>
        <taxon>Lachnospiraceae</taxon>
        <taxon>Enterocloster</taxon>
    </lineage>
</organism>
<dbReference type="CDD" id="cd10032">
    <property type="entry name" value="UDG-F6_HDG"/>
    <property type="match status" value="1"/>
</dbReference>
<evidence type="ECO:0000259" key="1">
    <source>
        <dbReference type="SMART" id="SM00986"/>
    </source>
</evidence>
<dbReference type="InterPro" id="IPR005122">
    <property type="entry name" value="Uracil-DNA_glycosylase-like"/>
</dbReference>
<accession>A0ABR7NQC4</accession>
<dbReference type="Gene3D" id="3.40.470.10">
    <property type="entry name" value="Uracil-DNA glycosylase-like domain"/>
    <property type="match status" value="1"/>
</dbReference>
<gene>
    <name evidence="2" type="ORF">H8708_03540</name>
</gene>
<dbReference type="Proteomes" id="UP000647491">
    <property type="component" value="Unassembled WGS sequence"/>
</dbReference>
<dbReference type="InterPro" id="IPR026353">
    <property type="entry name" value="Hypoxan-DNA_Glyclase"/>
</dbReference>
<name>A0ABR7NQC4_9FIRM</name>
<protein>
    <submittedName>
        <fullName evidence="2">DNA-deoxyinosine glycosylase</fullName>
        <ecNumber evidence="2">3.2.2.15</ecNumber>
    </submittedName>
</protein>
<keyword evidence="3" id="KW-1185">Reference proteome</keyword>
<keyword evidence="2" id="KW-0378">Hydrolase</keyword>
<dbReference type="SMART" id="SM00987">
    <property type="entry name" value="UreE_C"/>
    <property type="match status" value="1"/>
</dbReference>
<dbReference type="Pfam" id="PF03167">
    <property type="entry name" value="UDG"/>
    <property type="match status" value="1"/>
</dbReference>
<dbReference type="NCBIfam" id="TIGR04274">
    <property type="entry name" value="hypoxanDNAglyco"/>
    <property type="match status" value="1"/>
</dbReference>
<reference evidence="2 3" key="1">
    <citation type="submission" date="2020-08" db="EMBL/GenBank/DDBJ databases">
        <title>Genome public.</title>
        <authorList>
            <person name="Liu C."/>
            <person name="Sun Q."/>
        </authorList>
    </citation>
    <scope>NUCLEOTIDE SEQUENCE [LARGE SCALE GENOMIC DNA]</scope>
    <source>
        <strain evidence="2 3">BX10</strain>
    </source>
</reference>
<evidence type="ECO:0000313" key="2">
    <source>
        <dbReference type="EMBL" id="MBC8598309.1"/>
    </source>
</evidence>
<dbReference type="RefSeq" id="WP_215653482.1">
    <property type="nucleotide sequence ID" value="NZ_JACRTJ010000008.1"/>
</dbReference>
<dbReference type="GO" id="GO:0033958">
    <property type="term" value="F:DNA-deoxyinosine glycosylase activity"/>
    <property type="evidence" value="ECO:0007669"/>
    <property type="project" value="UniProtKB-EC"/>
</dbReference>
<keyword evidence="2" id="KW-0326">Glycosidase</keyword>
<dbReference type="SUPFAM" id="SSF52141">
    <property type="entry name" value="Uracil-DNA glycosylase-like"/>
    <property type="match status" value="1"/>
</dbReference>
<proteinExistence type="predicted"/>
<comment type="caution">
    <text evidence="2">The sequence shown here is derived from an EMBL/GenBank/DDBJ whole genome shotgun (WGS) entry which is preliminary data.</text>
</comment>
<evidence type="ECO:0000313" key="3">
    <source>
        <dbReference type="Proteomes" id="UP000647491"/>
    </source>
</evidence>
<dbReference type="SMART" id="SM00986">
    <property type="entry name" value="UDG"/>
    <property type="match status" value="1"/>
</dbReference>
<dbReference type="EC" id="3.2.2.15" evidence="2"/>
<feature type="domain" description="Uracil-DNA glycosylase-like" evidence="1">
    <location>
        <begin position="9"/>
        <end position="159"/>
    </location>
</feature>